<feature type="transmembrane region" description="Helical" evidence="1">
    <location>
        <begin position="30"/>
        <end position="52"/>
    </location>
</feature>
<name>A0A7X9SCJ4_9BACE</name>
<evidence type="ECO:0000256" key="1">
    <source>
        <dbReference type="SAM" id="Phobius"/>
    </source>
</evidence>
<dbReference type="EMBL" id="JABAGL010000016">
    <property type="protein sequence ID" value="NME86826.1"/>
    <property type="molecule type" value="Genomic_DNA"/>
</dbReference>
<keyword evidence="1" id="KW-1133">Transmembrane helix</keyword>
<dbReference type="RefSeq" id="WP_168947880.1">
    <property type="nucleotide sequence ID" value="NZ_JABAGL010000016.1"/>
</dbReference>
<evidence type="ECO:0000313" key="3">
    <source>
        <dbReference type="Proteomes" id="UP000520291"/>
    </source>
</evidence>
<keyword evidence="1" id="KW-0472">Membrane</keyword>
<sequence length="58" mass="6362">MTKRVVITISRCLLGLSALAMHIMVCQRLVGWIGTAVIVAVQVAIAVWIVYIKIRAPD</sequence>
<keyword evidence="1" id="KW-0812">Transmembrane</keyword>
<dbReference type="Proteomes" id="UP000520291">
    <property type="component" value="Unassembled WGS sequence"/>
</dbReference>
<proteinExistence type="predicted"/>
<dbReference type="AlphaFoldDB" id="A0A7X9SCJ4"/>
<comment type="caution">
    <text evidence="2">The sequence shown here is derived from an EMBL/GenBank/DDBJ whole genome shotgun (WGS) entry which is preliminary data.</text>
</comment>
<reference evidence="2 3" key="1">
    <citation type="submission" date="2020-04" db="EMBL/GenBank/DDBJ databases">
        <authorList>
            <person name="Hitch T.C.A."/>
            <person name="Wylensek D."/>
            <person name="Clavel T."/>
        </authorList>
    </citation>
    <scope>NUCLEOTIDE SEQUENCE [LARGE SCALE GENOMIC DNA]</scope>
    <source>
        <strain evidence="2 3">WCA3-601-WT-5E</strain>
    </source>
</reference>
<organism evidence="2 3">
    <name type="scientific">Bacteroides eggerthii</name>
    <dbReference type="NCBI Taxonomy" id="28111"/>
    <lineage>
        <taxon>Bacteria</taxon>
        <taxon>Pseudomonadati</taxon>
        <taxon>Bacteroidota</taxon>
        <taxon>Bacteroidia</taxon>
        <taxon>Bacteroidales</taxon>
        <taxon>Bacteroidaceae</taxon>
        <taxon>Bacteroides</taxon>
    </lineage>
</organism>
<accession>A0A7X9SCJ4</accession>
<gene>
    <name evidence="2" type="ORF">HF841_12480</name>
</gene>
<evidence type="ECO:0000313" key="2">
    <source>
        <dbReference type="EMBL" id="NME86826.1"/>
    </source>
</evidence>
<protein>
    <submittedName>
        <fullName evidence="2">Uncharacterized protein</fullName>
    </submittedName>
</protein>